<dbReference type="InterPro" id="IPR011990">
    <property type="entry name" value="TPR-like_helical_dom_sf"/>
</dbReference>
<dbReference type="InterPro" id="IPR000160">
    <property type="entry name" value="GGDEF_dom"/>
</dbReference>
<dbReference type="EMBL" id="CP157355">
    <property type="protein sequence ID" value="XBM01793.1"/>
    <property type="molecule type" value="Genomic_DNA"/>
</dbReference>
<dbReference type="RefSeq" id="WP_348946037.1">
    <property type="nucleotide sequence ID" value="NZ_CP157355.1"/>
</dbReference>
<keyword evidence="2" id="KW-0548">Nucleotidyltransferase</keyword>
<dbReference type="PROSITE" id="PS50887">
    <property type="entry name" value="GGDEF"/>
    <property type="match status" value="1"/>
</dbReference>
<organism evidence="2">
    <name type="scientific">Chitinibacter mangrovi</name>
    <dbReference type="NCBI Taxonomy" id="3153927"/>
    <lineage>
        <taxon>Bacteria</taxon>
        <taxon>Pseudomonadati</taxon>
        <taxon>Pseudomonadota</taxon>
        <taxon>Betaproteobacteria</taxon>
        <taxon>Neisseriales</taxon>
        <taxon>Chitinibacteraceae</taxon>
        <taxon>Chitinibacter</taxon>
    </lineage>
</organism>
<dbReference type="InterPro" id="IPR043128">
    <property type="entry name" value="Rev_trsase/Diguanyl_cyclase"/>
</dbReference>
<name>A0AAU7FDN3_9NEIS</name>
<accession>A0AAU7FDN3</accession>
<dbReference type="InterPro" id="IPR019734">
    <property type="entry name" value="TPR_rpt"/>
</dbReference>
<dbReference type="InterPro" id="IPR029787">
    <property type="entry name" value="Nucleotide_cyclase"/>
</dbReference>
<dbReference type="SMART" id="SM00028">
    <property type="entry name" value="TPR"/>
    <property type="match status" value="3"/>
</dbReference>
<proteinExistence type="predicted"/>
<dbReference type="Pfam" id="PF00990">
    <property type="entry name" value="GGDEF"/>
    <property type="match status" value="1"/>
</dbReference>
<gene>
    <name evidence="2" type="ORF">ABHF33_05865</name>
</gene>
<dbReference type="SUPFAM" id="SSF48452">
    <property type="entry name" value="TPR-like"/>
    <property type="match status" value="1"/>
</dbReference>
<evidence type="ECO:0000313" key="2">
    <source>
        <dbReference type="EMBL" id="XBM01793.1"/>
    </source>
</evidence>
<keyword evidence="2" id="KW-0808">Transferase</keyword>
<evidence type="ECO:0000259" key="1">
    <source>
        <dbReference type="PROSITE" id="PS50887"/>
    </source>
</evidence>
<dbReference type="KEGG" id="cmav:ABHF33_05865"/>
<dbReference type="Gene3D" id="3.30.70.270">
    <property type="match status" value="1"/>
</dbReference>
<dbReference type="SUPFAM" id="SSF55073">
    <property type="entry name" value="Nucleotide cyclase"/>
    <property type="match status" value="1"/>
</dbReference>
<dbReference type="Gene3D" id="1.25.40.10">
    <property type="entry name" value="Tetratricopeptide repeat domain"/>
    <property type="match status" value="2"/>
</dbReference>
<reference evidence="2" key="1">
    <citation type="submission" date="2024-05" db="EMBL/GenBank/DDBJ databases">
        <authorList>
            <person name="Yang L."/>
            <person name="Pan L."/>
        </authorList>
    </citation>
    <scope>NUCLEOTIDE SEQUENCE</scope>
    <source>
        <strain evidence="2">FCG-7</strain>
    </source>
</reference>
<sequence length="432" mass="48153">MNQQQQLDKGLALARKGHLKSAVKVWLAGLQAAASLYEEVQYWAVLGAQIRQAGQIEQALAMHTHALQLSANDRYLQSLLQLHLGLDLIDLSQPDLALRALHKAHDFPDIACCPILQELISQIHAHLGDYAQARVALELAIELYADDDLAQAHCSLALLQLYAQRPAVEDERLVRAIEIACRHLHLLEGDRQQMLIELGRACRIVGHEAQAADYFGQALALAGGALPTQHKPRRLSAIEFKLQQITNEIEIELLREKNAAQHQQVQQLETVGFRDEITGLYNPRYFSMRWDALLRQAEGGKPVCLLSIGIDLYASISEVLGKEAALLIYIQIAQILQAECPADAILMTSGTGAFELLVLDMPKQQIEEMMARVQQHMSTLEQGHLPEPLGISIGGAYYQPGETRDIFQLRANLALFLAQRKEMNEISWDGEL</sequence>
<protein>
    <submittedName>
        <fullName evidence="2">Diguanylate cyclase</fullName>
        <ecNumber evidence="2">2.7.7.65</ecNumber>
    </submittedName>
</protein>
<dbReference type="SMART" id="SM00267">
    <property type="entry name" value="GGDEF"/>
    <property type="match status" value="1"/>
</dbReference>
<feature type="domain" description="GGDEF" evidence="1">
    <location>
        <begin position="301"/>
        <end position="431"/>
    </location>
</feature>
<dbReference type="EC" id="2.7.7.65" evidence="2"/>
<dbReference type="GO" id="GO:0052621">
    <property type="term" value="F:diguanylate cyclase activity"/>
    <property type="evidence" value="ECO:0007669"/>
    <property type="project" value="UniProtKB-EC"/>
</dbReference>
<dbReference type="AlphaFoldDB" id="A0AAU7FDN3"/>
<dbReference type="NCBIfam" id="TIGR00254">
    <property type="entry name" value="GGDEF"/>
    <property type="match status" value="1"/>
</dbReference>